<name>A0AA38RDC4_9PEZI</name>
<dbReference type="AlphaFoldDB" id="A0AA38RDC4"/>
<gene>
    <name evidence="1" type="ORF">NKR23_g10231</name>
</gene>
<proteinExistence type="predicted"/>
<evidence type="ECO:0000313" key="1">
    <source>
        <dbReference type="EMBL" id="KAJ9134297.1"/>
    </source>
</evidence>
<dbReference type="EMBL" id="JANBVO010000044">
    <property type="protein sequence ID" value="KAJ9134297.1"/>
    <property type="molecule type" value="Genomic_DNA"/>
</dbReference>
<reference evidence="1" key="1">
    <citation type="submission" date="2022-07" db="EMBL/GenBank/DDBJ databases">
        <title>Fungi with potential for degradation of polypropylene.</title>
        <authorList>
            <person name="Gostincar C."/>
        </authorList>
    </citation>
    <scope>NUCLEOTIDE SEQUENCE</scope>
    <source>
        <strain evidence="1">EXF-13308</strain>
    </source>
</reference>
<comment type="caution">
    <text evidence="1">The sequence shown here is derived from an EMBL/GenBank/DDBJ whole genome shotgun (WGS) entry which is preliminary data.</text>
</comment>
<evidence type="ECO:0000313" key="2">
    <source>
        <dbReference type="Proteomes" id="UP001174694"/>
    </source>
</evidence>
<organism evidence="1 2">
    <name type="scientific">Pleurostoma richardsiae</name>
    <dbReference type="NCBI Taxonomy" id="41990"/>
    <lineage>
        <taxon>Eukaryota</taxon>
        <taxon>Fungi</taxon>
        <taxon>Dikarya</taxon>
        <taxon>Ascomycota</taxon>
        <taxon>Pezizomycotina</taxon>
        <taxon>Sordariomycetes</taxon>
        <taxon>Sordariomycetidae</taxon>
        <taxon>Calosphaeriales</taxon>
        <taxon>Pleurostomataceae</taxon>
        <taxon>Pleurostoma</taxon>
    </lineage>
</organism>
<dbReference type="Proteomes" id="UP001174694">
    <property type="component" value="Unassembled WGS sequence"/>
</dbReference>
<protein>
    <submittedName>
        <fullName evidence="1">Uncharacterized protein</fullName>
    </submittedName>
</protein>
<keyword evidence="2" id="KW-1185">Reference proteome</keyword>
<accession>A0AA38RDC4</accession>
<sequence length="88" mass="8604">MAIRFGGAAPGVPGAGESATLEARLAAGLIVRRGGAFLGVVVQDDDGGVGAVEGGLPAETGVDAALFEYPGSDFLADEVDDDVTDGAL</sequence>